<dbReference type="GO" id="GO:0071555">
    <property type="term" value="P:cell wall organization"/>
    <property type="evidence" value="ECO:0007669"/>
    <property type="project" value="TreeGrafter"/>
</dbReference>
<accession>A0A8J3FSS3</accession>
<dbReference type="InterPro" id="IPR036138">
    <property type="entry name" value="PBP_dimer_sf"/>
</dbReference>
<dbReference type="InterPro" id="IPR050515">
    <property type="entry name" value="Beta-lactam/transpept"/>
</dbReference>
<proteinExistence type="predicted"/>
<evidence type="ECO:0000259" key="3">
    <source>
        <dbReference type="Pfam" id="PF05223"/>
    </source>
</evidence>
<reference evidence="4" key="1">
    <citation type="journal article" date="2014" name="Int. J. Syst. Evol. Microbiol.">
        <title>Complete genome sequence of Corynebacterium casei LMG S-19264T (=DSM 44701T), isolated from a smear-ripened cheese.</title>
        <authorList>
            <consortium name="US DOE Joint Genome Institute (JGI-PGF)"/>
            <person name="Walter F."/>
            <person name="Albersmeier A."/>
            <person name="Kalinowski J."/>
            <person name="Ruckert C."/>
        </authorList>
    </citation>
    <scope>NUCLEOTIDE SEQUENCE</scope>
    <source>
        <strain evidence="4">CGMCC 4.5737</strain>
    </source>
</reference>
<dbReference type="InterPro" id="IPR001460">
    <property type="entry name" value="PCN-bd_Tpept"/>
</dbReference>
<sequence>MGQRERHTACVRGGQARHRLGRLLVVGLLLPAAGCGLFRSTDDPGDTVQIFFEHVAKGDTEAAAKITNDEVGARDLLDRVRGALRPAGLTSRVEQVRSAGPEAASAEATVVLDWDLGEGRHWSYQNTVELRRQQDREWRVHWLPTVVHPKLAVQQTVAFREQQPELAPVLDRDGAPLLSSQKVVTVLLNRKEVGDLDAVSGSLARSLQQFDERISQQSVTEGAQRTPEGQAYAVAVLREPDYQRVKPDIYDLPGVRFTTDTRLLGPDRNFGSRVLPAIRTTVRDHITGKPGWRVVSVNAAGAEVETLHEVRPQPAEAVSTSLSRSVQAAAEDAVETVPQQSVVVAIQPSTGNILAVAQNSAADNGNLLPWTGRYPPGSTFKIVTATAALQAKTATADTVVPCPGSWIIQGYRVPNINGFALGNVPLHTAFAQSCNTTFAQLAKDLPADALTNTARQLGLGVDFEIPGVTTVTGAVPPASDAKMRAVDGFGQGKVVASPFGMALVVASVANGTMPTPTLIRGMETKADAAPEPLAPEVADAVRAMMRRVVTEGTASRFTGVDGVHGKTGTAEFGDGSQAHGWFVGFRGDLAFATFVAESGSSVPAIDISERFLRALG</sequence>
<dbReference type="InterPro" id="IPR007887">
    <property type="entry name" value="MecA_N"/>
</dbReference>
<protein>
    <submittedName>
        <fullName evidence="4">Penicillin-binding protein</fullName>
    </submittedName>
</protein>
<dbReference type="Proteomes" id="UP000637578">
    <property type="component" value="Unassembled WGS sequence"/>
</dbReference>
<organism evidence="4 5">
    <name type="scientific">Longimycelium tulufanense</name>
    <dbReference type="NCBI Taxonomy" id="907463"/>
    <lineage>
        <taxon>Bacteria</taxon>
        <taxon>Bacillati</taxon>
        <taxon>Actinomycetota</taxon>
        <taxon>Actinomycetes</taxon>
        <taxon>Pseudonocardiales</taxon>
        <taxon>Pseudonocardiaceae</taxon>
        <taxon>Longimycelium</taxon>
    </lineage>
</organism>
<dbReference type="EMBL" id="BMMK01000002">
    <property type="protein sequence ID" value="GGM39057.1"/>
    <property type="molecule type" value="Genomic_DNA"/>
</dbReference>
<evidence type="ECO:0000259" key="2">
    <source>
        <dbReference type="Pfam" id="PF00905"/>
    </source>
</evidence>
<dbReference type="SUPFAM" id="SSF56601">
    <property type="entry name" value="beta-lactamase/transpeptidase-like"/>
    <property type="match status" value="1"/>
</dbReference>
<feature type="domain" description="Penicillin-binding protein transpeptidase" evidence="2">
    <location>
        <begin position="342"/>
        <end position="586"/>
    </location>
</feature>
<feature type="transmembrane region" description="Helical" evidence="1">
    <location>
        <begin position="20"/>
        <end position="39"/>
    </location>
</feature>
<keyword evidence="1" id="KW-1133">Transmembrane helix</keyword>
<gene>
    <name evidence="4" type="ORF">GCM10012275_07470</name>
</gene>
<feature type="domain" description="NTF2-like N-terminal transpeptidase" evidence="3">
    <location>
        <begin position="44"/>
        <end position="153"/>
    </location>
</feature>
<evidence type="ECO:0000313" key="5">
    <source>
        <dbReference type="Proteomes" id="UP000637578"/>
    </source>
</evidence>
<dbReference type="GO" id="GO:0008658">
    <property type="term" value="F:penicillin binding"/>
    <property type="evidence" value="ECO:0007669"/>
    <property type="project" value="InterPro"/>
</dbReference>
<dbReference type="SUPFAM" id="SSF56519">
    <property type="entry name" value="Penicillin binding protein dimerisation domain"/>
    <property type="match status" value="1"/>
</dbReference>
<dbReference type="Gene3D" id="3.90.1310.10">
    <property type="entry name" value="Penicillin-binding protein 2a (Domain 2)"/>
    <property type="match status" value="1"/>
</dbReference>
<dbReference type="InterPro" id="IPR012338">
    <property type="entry name" value="Beta-lactam/transpept-like"/>
</dbReference>
<dbReference type="PANTHER" id="PTHR30627:SF24">
    <property type="entry name" value="PENICILLIN-BINDING PROTEIN 4B"/>
    <property type="match status" value="1"/>
</dbReference>
<evidence type="ECO:0000313" key="4">
    <source>
        <dbReference type="EMBL" id="GGM39057.1"/>
    </source>
</evidence>
<name>A0A8J3FSS3_9PSEU</name>
<keyword evidence="1" id="KW-0472">Membrane</keyword>
<dbReference type="AlphaFoldDB" id="A0A8J3FSS3"/>
<keyword evidence="1" id="KW-0812">Transmembrane</keyword>
<dbReference type="Pfam" id="PF05223">
    <property type="entry name" value="MecA_N"/>
    <property type="match status" value="1"/>
</dbReference>
<dbReference type="GO" id="GO:0005886">
    <property type="term" value="C:plasma membrane"/>
    <property type="evidence" value="ECO:0007669"/>
    <property type="project" value="TreeGrafter"/>
</dbReference>
<dbReference type="PANTHER" id="PTHR30627">
    <property type="entry name" value="PEPTIDOGLYCAN D,D-TRANSPEPTIDASE"/>
    <property type="match status" value="1"/>
</dbReference>
<keyword evidence="5" id="KW-1185">Reference proteome</keyword>
<dbReference type="GO" id="GO:0046677">
    <property type="term" value="P:response to antibiotic"/>
    <property type="evidence" value="ECO:0007669"/>
    <property type="project" value="InterPro"/>
</dbReference>
<reference evidence="4" key="2">
    <citation type="submission" date="2020-09" db="EMBL/GenBank/DDBJ databases">
        <authorList>
            <person name="Sun Q."/>
            <person name="Zhou Y."/>
        </authorList>
    </citation>
    <scope>NUCLEOTIDE SEQUENCE</scope>
    <source>
        <strain evidence="4">CGMCC 4.5737</strain>
    </source>
</reference>
<comment type="caution">
    <text evidence="4">The sequence shown here is derived from an EMBL/GenBank/DDBJ whole genome shotgun (WGS) entry which is preliminary data.</text>
</comment>
<dbReference type="Pfam" id="PF00905">
    <property type="entry name" value="Transpeptidase"/>
    <property type="match status" value="1"/>
</dbReference>
<evidence type="ECO:0000256" key="1">
    <source>
        <dbReference type="SAM" id="Phobius"/>
    </source>
</evidence>
<dbReference type="GO" id="GO:0071972">
    <property type="term" value="F:peptidoglycan L,D-transpeptidase activity"/>
    <property type="evidence" value="ECO:0007669"/>
    <property type="project" value="TreeGrafter"/>
</dbReference>
<dbReference type="Gene3D" id="3.40.710.10">
    <property type="entry name" value="DD-peptidase/beta-lactamase superfamily"/>
    <property type="match status" value="1"/>
</dbReference>